<dbReference type="AlphaFoldDB" id="A0A841EFH2"/>
<dbReference type="Gene3D" id="2.60.120.560">
    <property type="entry name" value="Exo-inulinase, domain 1"/>
    <property type="match status" value="1"/>
</dbReference>
<dbReference type="EMBL" id="JACHKT010000009">
    <property type="protein sequence ID" value="MBB6002937.1"/>
    <property type="molecule type" value="Genomic_DNA"/>
</dbReference>
<dbReference type="GO" id="GO:0016787">
    <property type="term" value="F:hydrolase activity"/>
    <property type="evidence" value="ECO:0007669"/>
    <property type="project" value="InterPro"/>
</dbReference>
<gene>
    <name evidence="3" type="ORF">HNP25_001589</name>
</gene>
<reference evidence="3 4" key="1">
    <citation type="submission" date="2020-08" db="EMBL/GenBank/DDBJ databases">
        <title>Functional genomics of gut bacteria from endangered species of beetles.</title>
        <authorList>
            <person name="Carlos-Shanley C."/>
        </authorList>
    </citation>
    <scope>NUCLEOTIDE SEQUENCE [LARGE SCALE GENOMIC DNA]</scope>
    <source>
        <strain evidence="3 4">S00070</strain>
    </source>
</reference>
<keyword evidence="4" id="KW-1185">Reference proteome</keyword>
<protein>
    <recommendedName>
        <fullName evidence="2">3-keto-alpha-glucoside-1,2-lyase/3-keto-2-hydroxy-glucal hydratase domain-containing protein</fullName>
    </recommendedName>
</protein>
<comment type="caution">
    <text evidence="3">The sequence shown here is derived from an EMBL/GenBank/DDBJ whole genome shotgun (WGS) entry which is preliminary data.</text>
</comment>
<dbReference type="Proteomes" id="UP000524404">
    <property type="component" value="Unassembled WGS sequence"/>
</dbReference>
<dbReference type="InterPro" id="IPR010496">
    <property type="entry name" value="AL/BT2_dom"/>
</dbReference>
<proteinExistence type="predicted"/>
<accession>A0A841EFH2</accession>
<name>A0A841EFH2_9BACT</name>
<evidence type="ECO:0000259" key="2">
    <source>
        <dbReference type="Pfam" id="PF06439"/>
    </source>
</evidence>
<evidence type="ECO:0000313" key="3">
    <source>
        <dbReference type="EMBL" id="MBB6002937.1"/>
    </source>
</evidence>
<keyword evidence="1" id="KW-0732">Signal</keyword>
<feature type="chain" id="PRO_5032415131" description="3-keto-alpha-glucoside-1,2-lyase/3-keto-2-hydroxy-glucal hydratase domain-containing protein" evidence="1">
    <location>
        <begin position="20"/>
        <end position="241"/>
    </location>
</feature>
<dbReference type="RefSeq" id="WP_184132913.1">
    <property type="nucleotide sequence ID" value="NZ_JACHKT010000009.1"/>
</dbReference>
<evidence type="ECO:0000313" key="4">
    <source>
        <dbReference type="Proteomes" id="UP000524404"/>
    </source>
</evidence>
<sequence length="241" mass="27323">MKNLFVIITLVCASLSATAQKPNTLTAKEKKQGWKLLFDGKTLNGWRNFNKKDLGPAWKISDDAIMLDNSQMDGWNTKGGGELTTDGIYENFILACDWKISEGGNSGIIFNAQEDDATKHPYSWFTGPEFQVLDNDGHADGKIDKHRAGNLYDLIKYEPENVKPVGEWNKVMIEQKSGHVKLFVNGRMVIEYKIGSEEYKKLVAASKFKGMENWGTFTKGHIVFQDHGNKVWFRNIKIKEL</sequence>
<dbReference type="Pfam" id="PF06439">
    <property type="entry name" value="3keto-disac_hyd"/>
    <property type="match status" value="1"/>
</dbReference>
<evidence type="ECO:0000256" key="1">
    <source>
        <dbReference type="SAM" id="SignalP"/>
    </source>
</evidence>
<feature type="domain" description="3-keto-alpha-glucoside-1,2-lyase/3-keto-2-hydroxy-glucal hydratase" evidence="2">
    <location>
        <begin position="33"/>
        <end position="239"/>
    </location>
</feature>
<organism evidence="3 4">
    <name type="scientific">Arcicella rosea</name>
    <dbReference type="NCBI Taxonomy" id="502909"/>
    <lineage>
        <taxon>Bacteria</taxon>
        <taxon>Pseudomonadati</taxon>
        <taxon>Bacteroidota</taxon>
        <taxon>Cytophagia</taxon>
        <taxon>Cytophagales</taxon>
        <taxon>Flectobacillaceae</taxon>
        <taxon>Arcicella</taxon>
    </lineage>
</organism>
<feature type="signal peptide" evidence="1">
    <location>
        <begin position="1"/>
        <end position="19"/>
    </location>
</feature>